<dbReference type="Proteomes" id="UP000838756">
    <property type="component" value="Unassembled WGS sequence"/>
</dbReference>
<dbReference type="AlphaFoldDB" id="A0A8S4QK02"/>
<proteinExistence type="predicted"/>
<dbReference type="EMBL" id="CAKXAJ010012208">
    <property type="protein sequence ID" value="CAH2215608.1"/>
    <property type="molecule type" value="Genomic_DNA"/>
</dbReference>
<evidence type="ECO:0000313" key="1">
    <source>
        <dbReference type="EMBL" id="CAH2215608.1"/>
    </source>
</evidence>
<reference evidence="1" key="1">
    <citation type="submission" date="2022-03" db="EMBL/GenBank/DDBJ databases">
        <authorList>
            <person name="Lindestad O."/>
        </authorList>
    </citation>
    <scope>NUCLEOTIDE SEQUENCE</scope>
</reference>
<organism evidence="1 2">
    <name type="scientific">Pararge aegeria aegeria</name>
    <dbReference type="NCBI Taxonomy" id="348720"/>
    <lineage>
        <taxon>Eukaryota</taxon>
        <taxon>Metazoa</taxon>
        <taxon>Ecdysozoa</taxon>
        <taxon>Arthropoda</taxon>
        <taxon>Hexapoda</taxon>
        <taxon>Insecta</taxon>
        <taxon>Pterygota</taxon>
        <taxon>Neoptera</taxon>
        <taxon>Endopterygota</taxon>
        <taxon>Lepidoptera</taxon>
        <taxon>Glossata</taxon>
        <taxon>Ditrysia</taxon>
        <taxon>Papilionoidea</taxon>
        <taxon>Nymphalidae</taxon>
        <taxon>Satyrinae</taxon>
        <taxon>Satyrini</taxon>
        <taxon>Parargina</taxon>
        <taxon>Pararge</taxon>
    </lineage>
</organism>
<accession>A0A8S4QK02</accession>
<keyword evidence="2" id="KW-1185">Reference proteome</keyword>
<name>A0A8S4QK02_9NEOP</name>
<evidence type="ECO:0000313" key="2">
    <source>
        <dbReference type="Proteomes" id="UP000838756"/>
    </source>
</evidence>
<gene>
    <name evidence="1" type="primary">jg14162</name>
    <name evidence="1" type="ORF">PAEG_LOCUS3737</name>
</gene>
<feature type="non-terminal residue" evidence="1">
    <location>
        <position position="1"/>
    </location>
</feature>
<sequence>RDRMQLKKWELLSAHAAADSAERLLISFRKRFQATEDATALSADVTPGFSFHF</sequence>
<protein>
    <submittedName>
        <fullName evidence="1">Jg14162 protein</fullName>
    </submittedName>
</protein>
<comment type="caution">
    <text evidence="1">The sequence shown here is derived from an EMBL/GenBank/DDBJ whole genome shotgun (WGS) entry which is preliminary data.</text>
</comment>